<keyword evidence="3" id="KW-1185">Reference proteome</keyword>
<proteinExistence type="predicted"/>
<accession>A0A562RJN8</accession>
<dbReference type="EMBL" id="VLLA01000009">
    <property type="protein sequence ID" value="TWI68794.1"/>
    <property type="molecule type" value="Genomic_DNA"/>
</dbReference>
<evidence type="ECO:0000313" key="2">
    <source>
        <dbReference type="EMBL" id="TWI68794.1"/>
    </source>
</evidence>
<evidence type="ECO:0000256" key="1">
    <source>
        <dbReference type="SAM" id="MobiDB-lite"/>
    </source>
</evidence>
<reference evidence="2 3" key="1">
    <citation type="journal article" date="2015" name="Stand. Genomic Sci.">
        <title>Genomic Encyclopedia of Bacterial and Archaeal Type Strains, Phase III: the genomes of soil and plant-associated and newly described type strains.</title>
        <authorList>
            <person name="Whitman W.B."/>
            <person name="Woyke T."/>
            <person name="Klenk H.P."/>
            <person name="Zhou Y."/>
            <person name="Lilburn T.G."/>
            <person name="Beck B.J."/>
            <person name="De Vos P."/>
            <person name="Vandamme P."/>
            <person name="Eisen J.A."/>
            <person name="Garrity G."/>
            <person name="Hugenholtz P."/>
            <person name="Kyrpides N.C."/>
        </authorList>
    </citation>
    <scope>NUCLEOTIDE SEQUENCE [LARGE SCALE GENOMIC DNA]</scope>
    <source>
        <strain evidence="2 3">CGMCC 1.10948</strain>
    </source>
</reference>
<dbReference type="Proteomes" id="UP000316291">
    <property type="component" value="Unassembled WGS sequence"/>
</dbReference>
<feature type="region of interest" description="Disordered" evidence="1">
    <location>
        <begin position="275"/>
        <end position="357"/>
    </location>
</feature>
<protein>
    <submittedName>
        <fullName evidence="2">Uncharacterized protein</fullName>
    </submittedName>
</protein>
<comment type="caution">
    <text evidence="2">The sequence shown here is derived from an EMBL/GenBank/DDBJ whole genome shotgun (WGS) entry which is preliminary data.</text>
</comment>
<sequence>MTTPCHFNSAQLSFEGSPLDQARCLLRTVKPHGIVAEAPADLPPVLSSLLASPAALGVTKAQLRSFLQTQGIAESTVGGSVTDRICHANSDDPNAPLARYFVIHDTSFKLGAGQDFDPDFINTAAWSGNKLSGLPDGKTHIYITRLGETRTDRTYGTPWRATQFEKPSTRFRGLFLHHELVQPRMGPGTQDFQSPDPGFTPAQYARLALQYVIAGVRRGEWMVPVYHCVLDLGVGDHDDPQHFDLAAWDAALQTTLAGVRAEQAEADVAVIAAAPTAPRARRTRPRKAGRTRTAKKAAPRRKVAVARKPAKKTSAKKKSPAKSPAKPPAKSRKTAAAVKKAGKKTAKTRARKSKKRA</sequence>
<feature type="compositionally biased region" description="Basic residues" evidence="1">
    <location>
        <begin position="279"/>
        <end position="320"/>
    </location>
</feature>
<gene>
    <name evidence="2" type="ORF">IQ16_03987</name>
</gene>
<evidence type="ECO:0000313" key="3">
    <source>
        <dbReference type="Proteomes" id="UP000316291"/>
    </source>
</evidence>
<feature type="compositionally biased region" description="Basic residues" evidence="1">
    <location>
        <begin position="340"/>
        <end position="357"/>
    </location>
</feature>
<dbReference type="RefSeq" id="WP_158646942.1">
    <property type="nucleotide sequence ID" value="NZ_VLLA01000009.1"/>
</dbReference>
<organism evidence="2 3">
    <name type="scientific">Bradyrhizobium huanghuaihaiense</name>
    <dbReference type="NCBI Taxonomy" id="990078"/>
    <lineage>
        <taxon>Bacteria</taxon>
        <taxon>Pseudomonadati</taxon>
        <taxon>Pseudomonadota</taxon>
        <taxon>Alphaproteobacteria</taxon>
        <taxon>Hyphomicrobiales</taxon>
        <taxon>Nitrobacteraceae</taxon>
        <taxon>Bradyrhizobium</taxon>
    </lineage>
</organism>
<dbReference type="AlphaFoldDB" id="A0A562RJN8"/>
<name>A0A562RJN8_9BRAD</name>
<dbReference type="OrthoDB" id="8706994at2"/>